<dbReference type="PANTHER" id="PTHR42942:SF1">
    <property type="entry name" value="ALKYLTRANSFERASE-LIKE PROTEIN 1"/>
    <property type="match status" value="1"/>
</dbReference>
<dbReference type="AlphaFoldDB" id="A0A6A6HDG2"/>
<dbReference type="InterPro" id="IPR014048">
    <property type="entry name" value="MethylDNA_cys_MeTrfase_DNA-bd"/>
</dbReference>
<dbReference type="InterPro" id="IPR036217">
    <property type="entry name" value="MethylDNA_cys_MeTrfase_DNAb"/>
</dbReference>
<proteinExistence type="predicted"/>
<dbReference type="Pfam" id="PF01035">
    <property type="entry name" value="DNA_binding_1"/>
    <property type="match status" value="1"/>
</dbReference>
<evidence type="ECO:0000313" key="5">
    <source>
        <dbReference type="Proteomes" id="UP000800092"/>
    </source>
</evidence>
<dbReference type="PANTHER" id="PTHR42942">
    <property type="entry name" value="6-O-METHYLGUANINE DNA METHYLTRANSFERASE"/>
    <property type="match status" value="1"/>
</dbReference>
<dbReference type="SUPFAM" id="SSF46767">
    <property type="entry name" value="Methylated DNA-protein cysteine methyltransferase, C-terminal domain"/>
    <property type="match status" value="1"/>
</dbReference>
<dbReference type="CDD" id="cd06445">
    <property type="entry name" value="ATase"/>
    <property type="match status" value="1"/>
</dbReference>
<dbReference type="Proteomes" id="UP000800092">
    <property type="component" value="Unassembled WGS sequence"/>
</dbReference>
<evidence type="ECO:0000259" key="3">
    <source>
        <dbReference type="Pfam" id="PF01035"/>
    </source>
</evidence>
<keyword evidence="1" id="KW-0227">DNA damage</keyword>
<evidence type="ECO:0000256" key="1">
    <source>
        <dbReference type="ARBA" id="ARBA00022763"/>
    </source>
</evidence>
<reference evidence="4" key="1">
    <citation type="journal article" date="2020" name="Stud. Mycol.">
        <title>101 Dothideomycetes genomes: a test case for predicting lifestyles and emergence of pathogens.</title>
        <authorList>
            <person name="Haridas S."/>
            <person name="Albert R."/>
            <person name="Binder M."/>
            <person name="Bloem J."/>
            <person name="Labutti K."/>
            <person name="Salamov A."/>
            <person name="Andreopoulos B."/>
            <person name="Baker S."/>
            <person name="Barry K."/>
            <person name="Bills G."/>
            <person name="Bluhm B."/>
            <person name="Cannon C."/>
            <person name="Castanera R."/>
            <person name="Culley D."/>
            <person name="Daum C."/>
            <person name="Ezra D."/>
            <person name="Gonzalez J."/>
            <person name="Henrissat B."/>
            <person name="Kuo A."/>
            <person name="Liang C."/>
            <person name="Lipzen A."/>
            <person name="Lutzoni F."/>
            <person name="Magnuson J."/>
            <person name="Mondo S."/>
            <person name="Nolan M."/>
            <person name="Ohm R."/>
            <person name="Pangilinan J."/>
            <person name="Park H.-J."/>
            <person name="Ramirez L."/>
            <person name="Alfaro M."/>
            <person name="Sun H."/>
            <person name="Tritt A."/>
            <person name="Yoshinaga Y."/>
            <person name="Zwiers L.-H."/>
            <person name="Turgeon B."/>
            <person name="Goodwin S."/>
            <person name="Spatafora J."/>
            <person name="Crous P."/>
            <person name="Grigoriev I."/>
        </authorList>
    </citation>
    <scope>NUCLEOTIDE SEQUENCE</scope>
    <source>
        <strain evidence="4">Tuck. ex Michener</strain>
    </source>
</reference>
<keyword evidence="5" id="KW-1185">Reference proteome</keyword>
<gene>
    <name evidence="4" type="ORF">EV356DRAFT_531370</name>
</gene>
<accession>A0A6A6HDG2</accession>
<evidence type="ECO:0000256" key="2">
    <source>
        <dbReference type="SAM" id="MobiDB-lite"/>
    </source>
</evidence>
<organism evidence="4 5">
    <name type="scientific">Viridothelium virens</name>
    <name type="common">Speckled blister lichen</name>
    <name type="synonym">Trypethelium virens</name>
    <dbReference type="NCBI Taxonomy" id="1048519"/>
    <lineage>
        <taxon>Eukaryota</taxon>
        <taxon>Fungi</taxon>
        <taxon>Dikarya</taxon>
        <taxon>Ascomycota</taxon>
        <taxon>Pezizomycotina</taxon>
        <taxon>Dothideomycetes</taxon>
        <taxon>Dothideomycetes incertae sedis</taxon>
        <taxon>Trypetheliales</taxon>
        <taxon>Trypetheliaceae</taxon>
        <taxon>Viridothelium</taxon>
    </lineage>
</organism>
<dbReference type="InterPro" id="IPR036388">
    <property type="entry name" value="WH-like_DNA-bd_sf"/>
</dbReference>
<dbReference type="GO" id="GO:0003824">
    <property type="term" value="F:catalytic activity"/>
    <property type="evidence" value="ECO:0007669"/>
    <property type="project" value="InterPro"/>
</dbReference>
<evidence type="ECO:0000313" key="4">
    <source>
        <dbReference type="EMBL" id="KAF2236125.1"/>
    </source>
</evidence>
<dbReference type="OrthoDB" id="2548197at2759"/>
<sequence>MPRSDEAAAWFSAVYSAVREIPPGRVTSYGHIAYLLGKPQCPRQVGVCLKHLPSASDDNPYHDDNVPWQRVINSKGGISPRGPSGASRQADALRQEGVQVQQGSLGEFFIDFATYGWFPDTLPSDDAEFSGSDANASAETEADGV</sequence>
<feature type="region of interest" description="Disordered" evidence="2">
    <location>
        <begin position="124"/>
        <end position="145"/>
    </location>
</feature>
<name>A0A6A6HDG2_VIRVR</name>
<dbReference type="GO" id="GO:0006281">
    <property type="term" value="P:DNA repair"/>
    <property type="evidence" value="ECO:0007669"/>
    <property type="project" value="InterPro"/>
</dbReference>
<dbReference type="Gene3D" id="1.10.10.10">
    <property type="entry name" value="Winged helix-like DNA-binding domain superfamily/Winged helix DNA-binding domain"/>
    <property type="match status" value="1"/>
</dbReference>
<dbReference type="EMBL" id="ML991787">
    <property type="protein sequence ID" value="KAF2236125.1"/>
    <property type="molecule type" value="Genomic_DNA"/>
</dbReference>
<feature type="region of interest" description="Disordered" evidence="2">
    <location>
        <begin position="56"/>
        <end position="95"/>
    </location>
</feature>
<dbReference type="InterPro" id="IPR052520">
    <property type="entry name" value="ATL_DNA_repair"/>
</dbReference>
<feature type="domain" description="Methylated-DNA-[protein]-cysteine S-methyltransferase DNA binding" evidence="3">
    <location>
        <begin position="11"/>
        <end position="98"/>
    </location>
</feature>
<protein>
    <submittedName>
        <fullName evidence="4">MGMT family protein</fullName>
    </submittedName>
</protein>